<keyword evidence="1" id="KW-1133">Transmembrane helix</keyword>
<keyword evidence="1" id="KW-0472">Membrane</keyword>
<dbReference type="RefSeq" id="WP_072999463.1">
    <property type="nucleotide sequence ID" value="NZ_FQUM01000002.1"/>
</dbReference>
<feature type="transmembrane region" description="Helical" evidence="1">
    <location>
        <begin position="97"/>
        <end position="115"/>
    </location>
</feature>
<dbReference type="Gene3D" id="3.30.70.790">
    <property type="entry name" value="UreE, C-terminal domain"/>
    <property type="match status" value="1"/>
</dbReference>
<dbReference type="Pfam" id="PF09413">
    <property type="entry name" value="DUF2007"/>
    <property type="match status" value="1"/>
</dbReference>
<keyword evidence="1" id="KW-0812">Transmembrane</keyword>
<reference evidence="3 4" key="1">
    <citation type="submission" date="2016-11" db="EMBL/GenBank/DDBJ databases">
        <authorList>
            <person name="Jaros S."/>
            <person name="Januszkiewicz K."/>
            <person name="Wedrychowicz H."/>
        </authorList>
    </citation>
    <scope>NUCLEOTIDE SEQUENCE [LARGE SCALE GENOMIC DNA]</scope>
    <source>
        <strain evidence="3 4">DSM 26910</strain>
    </source>
</reference>
<dbReference type="STRING" id="1484053.SAMN05444274_102334"/>
<proteinExistence type="predicted"/>
<organism evidence="3 4">
    <name type="scientific">Mariniphaga anaerophila</name>
    <dbReference type="NCBI Taxonomy" id="1484053"/>
    <lineage>
        <taxon>Bacteria</taxon>
        <taxon>Pseudomonadati</taxon>
        <taxon>Bacteroidota</taxon>
        <taxon>Bacteroidia</taxon>
        <taxon>Marinilabiliales</taxon>
        <taxon>Prolixibacteraceae</taxon>
        <taxon>Mariniphaga</taxon>
    </lineage>
</organism>
<gene>
    <name evidence="3" type="ORF">SAMN05444274_102334</name>
</gene>
<protein>
    <submittedName>
        <fullName evidence="3">Putative signal transducing protein</fullName>
    </submittedName>
</protein>
<name>A0A1M4W645_9BACT</name>
<dbReference type="InterPro" id="IPR018551">
    <property type="entry name" value="DUF2007"/>
</dbReference>
<feature type="domain" description="DUF2007" evidence="2">
    <location>
        <begin position="14"/>
        <end position="66"/>
    </location>
</feature>
<sequence>MKFITIKESHYVSDLAVLKSRLESEGIQCRLKNELTTQVINYIPSMQVELQVAESDLDRVKQILVETGELPESAGKTVCPKCGSEKVKMKLSFKKRVQVLFSVIAAALFITSLPMDKIFANARFKCLECGNEF</sequence>
<dbReference type="Proteomes" id="UP000184164">
    <property type="component" value="Unassembled WGS sequence"/>
</dbReference>
<dbReference type="AlphaFoldDB" id="A0A1M4W645"/>
<evidence type="ECO:0000259" key="2">
    <source>
        <dbReference type="Pfam" id="PF09413"/>
    </source>
</evidence>
<evidence type="ECO:0000313" key="3">
    <source>
        <dbReference type="EMBL" id="SHE76741.1"/>
    </source>
</evidence>
<dbReference type="OrthoDB" id="8480302at2"/>
<dbReference type="EMBL" id="FQUM01000002">
    <property type="protein sequence ID" value="SHE76741.1"/>
    <property type="molecule type" value="Genomic_DNA"/>
</dbReference>
<accession>A0A1M4W645</accession>
<evidence type="ECO:0000313" key="4">
    <source>
        <dbReference type="Proteomes" id="UP000184164"/>
    </source>
</evidence>
<keyword evidence="4" id="KW-1185">Reference proteome</keyword>
<dbReference type="InterPro" id="IPR011322">
    <property type="entry name" value="N-reg_PII-like_a/b"/>
</dbReference>
<dbReference type="SUPFAM" id="SSF54913">
    <property type="entry name" value="GlnB-like"/>
    <property type="match status" value="1"/>
</dbReference>
<evidence type="ECO:0000256" key="1">
    <source>
        <dbReference type="SAM" id="Phobius"/>
    </source>
</evidence>